<keyword evidence="2" id="KW-1185">Reference proteome</keyword>
<protein>
    <submittedName>
        <fullName evidence="1">DUF2442 domain-containing protein</fullName>
    </submittedName>
</protein>
<dbReference type="OrthoDB" id="9803723at2"/>
<dbReference type="SUPFAM" id="SSF143880">
    <property type="entry name" value="NE0471 N-terminal domain-like"/>
    <property type="match status" value="1"/>
</dbReference>
<dbReference type="Gene3D" id="3.30.2020.10">
    <property type="entry name" value="NE0471-like N-terminal domain"/>
    <property type="match status" value="1"/>
</dbReference>
<sequence length="84" mass="9619">MYPSVIKVTAEKDYQIVVEFDNDERGVLDMKPYLNFGVFKKLSDPAVFHAVKVSFDTVEWPDGVDLDPEFVYEKCIRVPCSAKV</sequence>
<dbReference type="InterPro" id="IPR018841">
    <property type="entry name" value="DUF2442"/>
</dbReference>
<dbReference type="RefSeq" id="WP_139456965.1">
    <property type="nucleotide sequence ID" value="NZ_VDCH01000012.1"/>
</dbReference>
<gene>
    <name evidence="1" type="ORF">FGF66_07060</name>
</gene>
<proteinExistence type="predicted"/>
<dbReference type="InterPro" id="IPR036782">
    <property type="entry name" value="NE0471-like_N"/>
</dbReference>
<reference evidence="1 2" key="1">
    <citation type="submission" date="2019-05" db="EMBL/GenBank/DDBJ databases">
        <title>Draft Whole-Genome sequence of the green sulfur bacterium Chlorobaculum thiosulfatiphilum DSM 249.</title>
        <authorList>
            <person name="Meyer T.E."/>
            <person name="Kyndt J.A."/>
        </authorList>
    </citation>
    <scope>NUCLEOTIDE SEQUENCE [LARGE SCALE GENOMIC DNA]</scope>
    <source>
        <strain evidence="1 2">DSM 249</strain>
    </source>
</reference>
<dbReference type="Proteomes" id="UP000308271">
    <property type="component" value="Unassembled WGS sequence"/>
</dbReference>
<comment type="caution">
    <text evidence="1">The sequence shown here is derived from an EMBL/GenBank/DDBJ whole genome shotgun (WGS) entry which is preliminary data.</text>
</comment>
<dbReference type="Pfam" id="PF10387">
    <property type="entry name" value="DUF2442"/>
    <property type="match status" value="1"/>
</dbReference>
<organism evidence="1 2">
    <name type="scientific">Chlorobaculum thiosulfatiphilum</name>
    <name type="common">Chlorobium limicola f.sp. thiosulfatophilum</name>
    <dbReference type="NCBI Taxonomy" id="115852"/>
    <lineage>
        <taxon>Bacteria</taxon>
        <taxon>Pseudomonadati</taxon>
        <taxon>Chlorobiota</taxon>
        <taxon>Chlorobiia</taxon>
        <taxon>Chlorobiales</taxon>
        <taxon>Chlorobiaceae</taxon>
        <taxon>Chlorobaculum</taxon>
    </lineage>
</organism>
<accession>A0A5C4S7C7</accession>
<name>A0A5C4S7C7_CHLTI</name>
<evidence type="ECO:0000313" key="1">
    <source>
        <dbReference type="EMBL" id="TNJ38879.1"/>
    </source>
</evidence>
<dbReference type="AlphaFoldDB" id="A0A5C4S7C7"/>
<dbReference type="EMBL" id="VDCH01000012">
    <property type="protein sequence ID" value="TNJ38879.1"/>
    <property type="molecule type" value="Genomic_DNA"/>
</dbReference>
<evidence type="ECO:0000313" key="2">
    <source>
        <dbReference type="Proteomes" id="UP000308271"/>
    </source>
</evidence>